<feature type="non-terminal residue" evidence="5">
    <location>
        <position position="1"/>
    </location>
</feature>
<dbReference type="Proteomes" id="UP000526889">
    <property type="component" value="Unassembled WGS sequence"/>
</dbReference>
<keyword evidence="3 4" id="KW-0175">Coiled coil</keyword>
<keyword evidence="6" id="KW-1185">Reference proteome</keyword>
<organism evidence="5 6">
    <name type="scientific">Edolisoma coerulescens</name>
    <dbReference type="NCBI Taxonomy" id="2585810"/>
    <lineage>
        <taxon>Eukaryota</taxon>
        <taxon>Metazoa</taxon>
        <taxon>Chordata</taxon>
        <taxon>Craniata</taxon>
        <taxon>Vertebrata</taxon>
        <taxon>Euteleostomi</taxon>
        <taxon>Archelosauria</taxon>
        <taxon>Archosauria</taxon>
        <taxon>Dinosauria</taxon>
        <taxon>Saurischia</taxon>
        <taxon>Theropoda</taxon>
        <taxon>Coelurosauria</taxon>
        <taxon>Aves</taxon>
        <taxon>Neognathae</taxon>
        <taxon>Neoaves</taxon>
        <taxon>Telluraves</taxon>
        <taxon>Australaves</taxon>
        <taxon>Passeriformes</taxon>
        <taxon>Corvoidea</taxon>
        <taxon>Campephagidae</taxon>
        <taxon>Edolisoma</taxon>
    </lineage>
</organism>
<comment type="caution">
    <text evidence="5">The sequence shown here is derived from an EMBL/GenBank/DDBJ whole genome shotgun (WGS) entry which is preliminary data.</text>
</comment>
<dbReference type="PRINTS" id="PR02075">
    <property type="entry name" value="FIBSHEATHIP1"/>
</dbReference>
<evidence type="ECO:0000313" key="6">
    <source>
        <dbReference type="Proteomes" id="UP000526889"/>
    </source>
</evidence>
<comment type="similarity">
    <text evidence="1">Belongs to the FSIP1 family.</text>
</comment>
<feature type="coiled-coil region" evidence="4">
    <location>
        <begin position="277"/>
        <end position="311"/>
    </location>
</feature>
<evidence type="ECO:0000256" key="3">
    <source>
        <dbReference type="ARBA" id="ARBA00023054"/>
    </source>
</evidence>
<dbReference type="AlphaFoldDB" id="A0A7K9N2M0"/>
<accession>A0A7K9N2M0</accession>
<evidence type="ECO:0000256" key="4">
    <source>
        <dbReference type="SAM" id="Coils"/>
    </source>
</evidence>
<dbReference type="Pfam" id="PF15554">
    <property type="entry name" value="FSIP1"/>
    <property type="match status" value="1"/>
</dbReference>
<dbReference type="InterPro" id="IPR026246">
    <property type="entry name" value="Fsip1"/>
</dbReference>
<feature type="non-terminal residue" evidence="5">
    <location>
        <position position="487"/>
    </location>
</feature>
<protein>
    <recommendedName>
        <fullName evidence="2">Fibrous sheath-interacting protein 1</fullName>
    </recommendedName>
</protein>
<proteinExistence type="inferred from homology"/>
<reference evidence="5 6" key="1">
    <citation type="submission" date="2019-09" db="EMBL/GenBank/DDBJ databases">
        <title>Bird 10,000 Genomes (B10K) Project - Family phase.</title>
        <authorList>
            <person name="Zhang G."/>
        </authorList>
    </citation>
    <scope>NUCLEOTIDE SEQUENCE [LARGE SCALE GENOMIC DNA]</scope>
    <source>
        <strain evidence="5">B10K-DU-001-25</strain>
        <tissue evidence="5">Muscle</tissue>
    </source>
</reference>
<evidence type="ECO:0000256" key="2">
    <source>
        <dbReference type="ARBA" id="ARBA00019480"/>
    </source>
</evidence>
<gene>
    <name evidence="5" type="primary">Fsip1</name>
    <name evidence="5" type="ORF">EDOCOE_R13162</name>
</gene>
<dbReference type="EMBL" id="VWZW01001133">
    <property type="protein sequence ID" value="NXH81281.1"/>
    <property type="molecule type" value="Genomic_DNA"/>
</dbReference>
<sequence length="487" mass="55223">DSSNLKCSEDTDINVQIQAAIKKMNKLGTILEKQRFKEKVIKKQGKEMRAMLWEELQSIRTAGSHEEVENTNQFLALFSSWHDTVDPSHAEEDEICTSVFHTHMNPEHYDCHKAQENQDCPSELETEKTSEKMHSKNKTSQHFIRKNIELAKDSGNQFVMLEGERRRLIELLKDTEDGTELQDFEENISAWLAPGEGYTPETMEFHLLNEIDNKLQVLLSDGEFSALSSSSSKSPSQTYQAGYRAELICRYFESLVYANRSLETAPGEKVLRDNKEKRDQQNRLKEIDYQLESLERSLTEEQTSLSEEQLKTLLEECMQPQRTISNVTMPQSQESLSFGLSPPCYTSQDSTLHSTSSLSKMLVEDHIVGMLMAQEKAGLEDKSLCVNAESKILGYYISKALAGSHLSKDSLAQTEEPDDLEVLQKMGDKSITEGYFMSRALNTKRLKKPSFLGEPLYCISMNNEPSTEADILSIPLQTKGGETLNNP</sequence>
<dbReference type="PANTHER" id="PTHR22012">
    <property type="entry name" value="FIBROUS SHEATH INTERACTING PROTEIN 1"/>
    <property type="match status" value="1"/>
</dbReference>
<evidence type="ECO:0000313" key="5">
    <source>
        <dbReference type="EMBL" id="NXH81281.1"/>
    </source>
</evidence>
<name>A0A7K9N2M0_9CORV</name>
<dbReference type="PANTHER" id="PTHR22012:SF2">
    <property type="entry name" value="FIBROUS SHEATH-INTERACTING PROTEIN 1"/>
    <property type="match status" value="1"/>
</dbReference>
<evidence type="ECO:0000256" key="1">
    <source>
        <dbReference type="ARBA" id="ARBA00010495"/>
    </source>
</evidence>